<dbReference type="InterPro" id="IPR036396">
    <property type="entry name" value="Cyt_P450_sf"/>
</dbReference>
<dbReference type="PANTHER" id="PTHR46300">
    <property type="entry name" value="P450, PUTATIVE (EUROFUNG)-RELATED-RELATED"/>
    <property type="match status" value="1"/>
</dbReference>
<keyword evidence="3 5" id="KW-0560">Oxidoreductase</keyword>
<reference evidence="7 8" key="1">
    <citation type="submission" date="2023-08" db="EMBL/GenBank/DDBJ databases">
        <title>Black Yeasts Isolated from many extreme environments.</title>
        <authorList>
            <person name="Coleine C."/>
            <person name="Stajich J.E."/>
            <person name="Selbmann L."/>
        </authorList>
    </citation>
    <scope>NUCLEOTIDE SEQUENCE [LARGE SCALE GENOMIC DNA]</scope>
    <source>
        <strain evidence="7 8">CCFEE 6328</strain>
    </source>
</reference>
<dbReference type="PRINTS" id="PR00463">
    <property type="entry name" value="EP450I"/>
</dbReference>
<dbReference type="PRINTS" id="PR00385">
    <property type="entry name" value="P450"/>
</dbReference>
<dbReference type="PANTHER" id="PTHR46300:SF11">
    <property type="entry name" value="OXIDOREDUCTASE, PUTATIVE-RELATED"/>
    <property type="match status" value="1"/>
</dbReference>
<keyword evidence="8" id="KW-1185">Reference proteome</keyword>
<keyword evidence="5" id="KW-0503">Monooxygenase</keyword>
<dbReference type="Pfam" id="PF00067">
    <property type="entry name" value="p450"/>
    <property type="match status" value="1"/>
</dbReference>
<dbReference type="EMBL" id="JAVRRF010000008">
    <property type="protein sequence ID" value="KAK5062299.1"/>
    <property type="molecule type" value="Genomic_DNA"/>
</dbReference>
<dbReference type="InterPro" id="IPR050364">
    <property type="entry name" value="Cytochrome_P450_fung"/>
</dbReference>
<evidence type="ECO:0000313" key="7">
    <source>
        <dbReference type="EMBL" id="KAK5062299.1"/>
    </source>
</evidence>
<dbReference type="SUPFAM" id="SSF48264">
    <property type="entry name" value="Cytochrome P450"/>
    <property type="match status" value="1"/>
</dbReference>
<accession>A0ABR0JGH2</accession>
<organism evidence="7 8">
    <name type="scientific">Exophiala sideris</name>
    <dbReference type="NCBI Taxonomy" id="1016849"/>
    <lineage>
        <taxon>Eukaryota</taxon>
        <taxon>Fungi</taxon>
        <taxon>Dikarya</taxon>
        <taxon>Ascomycota</taxon>
        <taxon>Pezizomycotina</taxon>
        <taxon>Eurotiomycetes</taxon>
        <taxon>Chaetothyriomycetidae</taxon>
        <taxon>Chaetothyriales</taxon>
        <taxon>Herpotrichiellaceae</taxon>
        <taxon>Exophiala</taxon>
    </lineage>
</organism>
<evidence type="ECO:0000256" key="6">
    <source>
        <dbReference type="SAM" id="Phobius"/>
    </source>
</evidence>
<evidence type="ECO:0000256" key="2">
    <source>
        <dbReference type="ARBA" id="ARBA00022723"/>
    </source>
</evidence>
<dbReference type="InterPro" id="IPR017972">
    <property type="entry name" value="Cyt_P450_CS"/>
</dbReference>
<feature type="transmembrane region" description="Helical" evidence="6">
    <location>
        <begin position="13"/>
        <end position="36"/>
    </location>
</feature>
<comment type="similarity">
    <text evidence="1 5">Belongs to the cytochrome P450 family.</text>
</comment>
<keyword evidence="4 5" id="KW-0408">Iron</keyword>
<keyword evidence="2 5" id="KW-0479">Metal-binding</keyword>
<evidence type="ECO:0000313" key="8">
    <source>
        <dbReference type="Proteomes" id="UP001345691"/>
    </source>
</evidence>
<dbReference type="Gene3D" id="1.10.630.10">
    <property type="entry name" value="Cytochrome P450"/>
    <property type="match status" value="1"/>
</dbReference>
<keyword evidence="5" id="KW-0349">Heme</keyword>
<evidence type="ECO:0008006" key="9">
    <source>
        <dbReference type="Google" id="ProtNLM"/>
    </source>
</evidence>
<name>A0ABR0JGH2_9EURO</name>
<keyword evidence="6" id="KW-0472">Membrane</keyword>
<protein>
    <recommendedName>
        <fullName evidence="9">Cytochrome P450</fullName>
    </recommendedName>
</protein>
<keyword evidence="6" id="KW-1133">Transmembrane helix</keyword>
<dbReference type="Proteomes" id="UP001345691">
    <property type="component" value="Unassembled WGS sequence"/>
</dbReference>
<dbReference type="CDD" id="cd11065">
    <property type="entry name" value="CYP64-like"/>
    <property type="match status" value="1"/>
</dbReference>
<comment type="caution">
    <text evidence="7">The sequence shown here is derived from an EMBL/GenBank/DDBJ whole genome shotgun (WGS) entry which is preliminary data.</text>
</comment>
<evidence type="ECO:0000256" key="1">
    <source>
        <dbReference type="ARBA" id="ARBA00010617"/>
    </source>
</evidence>
<evidence type="ECO:0000256" key="5">
    <source>
        <dbReference type="RuleBase" id="RU000461"/>
    </source>
</evidence>
<gene>
    <name evidence="7" type="ORF">LTR69_004657</name>
</gene>
<keyword evidence="6" id="KW-0812">Transmembrane</keyword>
<sequence>MTTLWNATYSTPVYLYAASSVLLLGACAFVYHVFALSEPKIPKGLRAAPSPPGARLFSGHSHIYSGQVTNNPSESQLVKWAEELGEIYQIQMGTQRWVILSSPEAIKVSFIDGSAVPRSILMETSKEVFDRQGTLTSSRAVNRVAMGVLSGGYRMLFMGTKPYGKQWRDIRAIVHRCLTVKSADGMKPSQDLESRRYLYDLLTEPANFWNHVKRYSTSVIMYATYGRRILTVEDPVLNDIYTETAIFGECFGQLHLVDQYPILENLPRSLQWWRKKYEPYHQKELQLWLGLWSTLKSQMAKGIHTGCFAEKFMENDYPKMGISENQAAYVAGTMIEAGSDTTQLTLNSLILGLVAFPETVQKAHEELDRVVGDRMPTFEDFDRLPYIRAMVKEVLRWRTASNDHFQHLTTGDVVYKDYFIPAGSYVIGNVWALNFDPVMFPDPQRFNPDRYLDTMANNMTAGECINVNNPRQRDHWGFGAGRRVCAGYNLAENSLFILTARLLWAFDVRAPIDEATGKPLEYDLWDFPATNMFGPKPFRAEFKVRDSEREKQILAGLDAFRGDFS</sequence>
<evidence type="ECO:0000256" key="3">
    <source>
        <dbReference type="ARBA" id="ARBA00023002"/>
    </source>
</evidence>
<proteinExistence type="inferred from homology"/>
<dbReference type="PROSITE" id="PS00086">
    <property type="entry name" value="CYTOCHROME_P450"/>
    <property type="match status" value="1"/>
</dbReference>
<evidence type="ECO:0000256" key="4">
    <source>
        <dbReference type="ARBA" id="ARBA00023004"/>
    </source>
</evidence>
<dbReference type="InterPro" id="IPR002401">
    <property type="entry name" value="Cyt_P450_E_grp-I"/>
</dbReference>
<dbReference type="InterPro" id="IPR001128">
    <property type="entry name" value="Cyt_P450"/>
</dbReference>